<dbReference type="InterPro" id="IPR027417">
    <property type="entry name" value="P-loop_NTPase"/>
</dbReference>
<keyword evidence="3" id="KW-1185">Reference proteome</keyword>
<dbReference type="SUPFAM" id="SSF52540">
    <property type="entry name" value="P-loop containing nucleoside triphosphate hydrolases"/>
    <property type="match status" value="1"/>
</dbReference>
<proteinExistence type="predicted"/>
<evidence type="ECO:0000313" key="3">
    <source>
        <dbReference type="Proteomes" id="UP000594480"/>
    </source>
</evidence>
<feature type="compositionally biased region" description="Low complexity" evidence="1">
    <location>
        <begin position="502"/>
        <end position="519"/>
    </location>
</feature>
<dbReference type="Proteomes" id="UP000594480">
    <property type="component" value="Chromosome"/>
</dbReference>
<evidence type="ECO:0008006" key="4">
    <source>
        <dbReference type="Google" id="ProtNLM"/>
    </source>
</evidence>
<accession>A0A7S8MWW7</accession>
<dbReference type="Gene3D" id="3.40.50.300">
    <property type="entry name" value="P-loop containing nucleotide triphosphate hydrolases"/>
    <property type="match status" value="1"/>
</dbReference>
<dbReference type="EMBL" id="CP064760">
    <property type="protein sequence ID" value="QPE04752.1"/>
    <property type="molecule type" value="Genomic_DNA"/>
</dbReference>
<protein>
    <recommendedName>
        <fullName evidence="4">AAA+ ATPase domain-containing protein</fullName>
    </recommendedName>
</protein>
<dbReference type="AlphaFoldDB" id="A0A7S8MWW7"/>
<sequence>MTPRSLGAAANDDNVEIVLRDSRPPSTWPTIARASINSEIVSYLSSRQSRAWMIIGDAGAGKTTLARSVSADLARAGKTIIPVVGVFELRDVPAAALAPVLASLRGRLPGDADALSVGDRLHQMVALLGPRAADHVLAVDDASLLDEVSAGIIYQLIRVFGMTAIMTDRATATSSAILTRLDAEGLLHRAALAPLSLAEVDSALHLYFGEHASPDTSARLTRASQGNPLMLRELVMTADERGGVRRGPIGIEVDDHGVAPHVLDGARRQLMHLSASETELARMLALSQPWPRDVATAVDDEALASLVEQALVTVSHNGDRQFVRLGHPLLTEALLADMPGEDRTRLVDRAASALRSTRDPDDLRAAIHLCPVDDIATDELEWAARAAASAGDFETALRLATAADVRNPTTSSALVSAVALSALGRDADGAFDRAAQRAVSDEEKVIVALRHLHHLAYRLRDPQEAIRQANRVLDELGDSGDAAGLAAERAKLRAMVGEPADFDAAADAPPSPDSTSCSPKRCSQPCRGTSPPQQRR</sequence>
<dbReference type="RefSeq" id="WP_195692779.1">
    <property type="nucleotide sequence ID" value="NZ_CP064760.1"/>
</dbReference>
<reference evidence="2 3" key="1">
    <citation type="submission" date="2020-11" db="EMBL/GenBank/DDBJ databases">
        <title>Amino acid is mineralized and recycled by bacteria in oceanic microbiome.</title>
        <authorList>
            <person name="Zheng L.Y."/>
        </authorList>
    </citation>
    <scope>NUCLEOTIDE SEQUENCE [LARGE SCALE GENOMIC DNA]</scope>
    <source>
        <strain evidence="2 3">A32-1</strain>
    </source>
</reference>
<evidence type="ECO:0000256" key="1">
    <source>
        <dbReference type="SAM" id="MobiDB-lite"/>
    </source>
</evidence>
<evidence type="ECO:0000313" key="2">
    <source>
        <dbReference type="EMBL" id="QPE04752.1"/>
    </source>
</evidence>
<feature type="compositionally biased region" description="Polar residues" evidence="1">
    <location>
        <begin position="526"/>
        <end position="536"/>
    </location>
</feature>
<feature type="region of interest" description="Disordered" evidence="1">
    <location>
        <begin position="501"/>
        <end position="536"/>
    </location>
</feature>
<dbReference type="KEGG" id="msf:IT882_00900"/>
<organism evidence="2 3">
    <name type="scientific">Microbacterium schleiferi</name>
    <dbReference type="NCBI Taxonomy" id="69362"/>
    <lineage>
        <taxon>Bacteria</taxon>
        <taxon>Bacillati</taxon>
        <taxon>Actinomycetota</taxon>
        <taxon>Actinomycetes</taxon>
        <taxon>Micrococcales</taxon>
        <taxon>Microbacteriaceae</taxon>
        <taxon>Microbacterium</taxon>
    </lineage>
</organism>
<name>A0A7S8MWW7_9MICO</name>
<gene>
    <name evidence="2" type="ORF">IT882_00900</name>
</gene>